<dbReference type="EMBL" id="DF977447">
    <property type="protein sequence ID" value="GAP83430.1"/>
    <property type="molecule type" value="Genomic_DNA"/>
</dbReference>
<dbReference type="AlphaFoldDB" id="A0A1S7UJL4"/>
<reference evidence="2" key="1">
    <citation type="submission" date="2016-03" db="EMBL/GenBank/DDBJ databases">
        <title>Draft genome sequence of Rosellinia necatrix.</title>
        <authorList>
            <person name="Kanematsu S."/>
        </authorList>
    </citation>
    <scope>NUCLEOTIDE SEQUENCE [LARGE SCALE GENOMIC DNA]</scope>
    <source>
        <strain evidence="2">W97</strain>
    </source>
</reference>
<sequence length="80" mass="8582">MSLASMTGNPPLICCLVIVLVTSYSRSLPKSRDNAVGCRSTLTEVYRGGCAIKYMMCNLAGYEVSNNPACSPSLGWPFLT</sequence>
<evidence type="ECO:0000256" key="1">
    <source>
        <dbReference type="SAM" id="SignalP"/>
    </source>
</evidence>
<organism evidence="2">
    <name type="scientific">Rosellinia necatrix</name>
    <name type="common">White root-rot fungus</name>
    <dbReference type="NCBI Taxonomy" id="77044"/>
    <lineage>
        <taxon>Eukaryota</taxon>
        <taxon>Fungi</taxon>
        <taxon>Dikarya</taxon>
        <taxon>Ascomycota</taxon>
        <taxon>Pezizomycotina</taxon>
        <taxon>Sordariomycetes</taxon>
        <taxon>Xylariomycetidae</taxon>
        <taxon>Xylariales</taxon>
        <taxon>Xylariaceae</taxon>
        <taxon>Rosellinia</taxon>
    </lineage>
</organism>
<protein>
    <recommendedName>
        <fullName evidence="4">Secreted protein</fullName>
    </recommendedName>
</protein>
<evidence type="ECO:0000313" key="3">
    <source>
        <dbReference type="Proteomes" id="UP000054516"/>
    </source>
</evidence>
<feature type="signal peptide" evidence="1">
    <location>
        <begin position="1"/>
        <end position="27"/>
    </location>
</feature>
<evidence type="ECO:0000313" key="2">
    <source>
        <dbReference type="EMBL" id="GAP83430.1"/>
    </source>
</evidence>
<keyword evidence="1" id="KW-0732">Signal</keyword>
<gene>
    <name evidence="2" type="ORF">SAMD00023353_0202130</name>
</gene>
<keyword evidence="3" id="KW-1185">Reference proteome</keyword>
<name>A0A1S7UJL4_ROSNE</name>
<dbReference type="Proteomes" id="UP000054516">
    <property type="component" value="Unassembled WGS sequence"/>
</dbReference>
<proteinExistence type="predicted"/>
<accession>A0A1S7UJL4</accession>
<feature type="chain" id="PRO_5013068827" description="Secreted protein" evidence="1">
    <location>
        <begin position="28"/>
        <end position="80"/>
    </location>
</feature>
<evidence type="ECO:0008006" key="4">
    <source>
        <dbReference type="Google" id="ProtNLM"/>
    </source>
</evidence>